<evidence type="ECO:0000313" key="2">
    <source>
        <dbReference type="Proteomes" id="UP000030663"/>
    </source>
</evidence>
<protein>
    <submittedName>
        <fullName evidence="1">Uncharacterized protein</fullName>
    </submittedName>
</protein>
<organism evidence="1 2">
    <name type="scientific">Fusarium oxysporum f. sp. raphani 54005</name>
    <dbReference type="NCBI Taxonomy" id="1089458"/>
    <lineage>
        <taxon>Eukaryota</taxon>
        <taxon>Fungi</taxon>
        <taxon>Dikarya</taxon>
        <taxon>Ascomycota</taxon>
        <taxon>Pezizomycotina</taxon>
        <taxon>Sordariomycetes</taxon>
        <taxon>Hypocreomycetidae</taxon>
        <taxon>Hypocreales</taxon>
        <taxon>Nectriaceae</taxon>
        <taxon>Fusarium</taxon>
        <taxon>Fusarium oxysporum species complex</taxon>
    </lineage>
</organism>
<proteinExistence type="predicted"/>
<dbReference type="EMBL" id="JH658645">
    <property type="protein sequence ID" value="EXK77069.1"/>
    <property type="molecule type" value="Genomic_DNA"/>
</dbReference>
<name>X0BF09_FUSOX</name>
<dbReference type="Proteomes" id="UP000030663">
    <property type="component" value="Unassembled WGS sequence"/>
</dbReference>
<gene>
    <name evidence="1" type="ORF">FOQG_18206</name>
</gene>
<accession>X0BF09</accession>
<dbReference type="HOGENOM" id="CLU_2527561_0_0_1"/>
<keyword evidence="2" id="KW-1185">Reference proteome</keyword>
<reference evidence="1 2" key="1">
    <citation type="submission" date="2011-11" db="EMBL/GenBank/DDBJ databases">
        <title>The Genome Sequence of Fusarium oxysporum PHW815.</title>
        <authorList>
            <consortium name="The Broad Institute Genome Sequencing Platform"/>
            <person name="Ma L.-J."/>
            <person name="Gale L.R."/>
            <person name="Schwartz D.C."/>
            <person name="Zhou S."/>
            <person name="Corby-Kistler H."/>
            <person name="Young S.K."/>
            <person name="Zeng Q."/>
            <person name="Gargeya S."/>
            <person name="Fitzgerald M."/>
            <person name="Haas B."/>
            <person name="Abouelleil A."/>
            <person name="Alvarado L."/>
            <person name="Arachchi H.M."/>
            <person name="Berlin A."/>
            <person name="Brown A."/>
            <person name="Chapman S.B."/>
            <person name="Chen Z."/>
            <person name="Dunbar C."/>
            <person name="Freedman E."/>
            <person name="Gearin G."/>
            <person name="Goldberg J."/>
            <person name="Griggs A."/>
            <person name="Gujja S."/>
            <person name="Heiman D."/>
            <person name="Howarth C."/>
            <person name="Larson L."/>
            <person name="Lui A."/>
            <person name="MacDonald P.J.P."/>
            <person name="Montmayeur A."/>
            <person name="Murphy C."/>
            <person name="Neiman D."/>
            <person name="Pearson M."/>
            <person name="Priest M."/>
            <person name="Roberts A."/>
            <person name="Saif S."/>
            <person name="Shea T."/>
            <person name="Shenoy N."/>
            <person name="Sisk P."/>
            <person name="Stolte C."/>
            <person name="Sykes S."/>
            <person name="Wortman J."/>
            <person name="Nusbaum C."/>
            <person name="Birren B."/>
        </authorList>
    </citation>
    <scope>NUCLEOTIDE SEQUENCE [LARGE SCALE GENOMIC DNA]</scope>
    <source>
        <strain evidence="1 2">54005</strain>
    </source>
</reference>
<evidence type="ECO:0000313" key="1">
    <source>
        <dbReference type="EMBL" id="EXK77069.1"/>
    </source>
</evidence>
<dbReference type="AlphaFoldDB" id="X0BF09"/>
<sequence length="84" mass="9191">MSGQAFLPQVDSGVLEPGVSIAKLIYWDAGVEQGCLQKAIGLNFKAGNLHGQTTKLIRETKPAKTPTPGLPTRRERLLYLSRKE</sequence>